<organism evidence="5 6">
    <name type="scientific">Salinirubellus salinus</name>
    <dbReference type="NCBI Taxonomy" id="1364945"/>
    <lineage>
        <taxon>Archaea</taxon>
        <taxon>Methanobacteriati</taxon>
        <taxon>Methanobacteriota</taxon>
        <taxon>Stenosarchaea group</taxon>
        <taxon>Halobacteria</taxon>
        <taxon>Halobacteriales</taxon>
        <taxon>Natronomonadaceae</taxon>
        <taxon>Salinirubellus</taxon>
    </lineage>
</organism>
<evidence type="ECO:0000256" key="1">
    <source>
        <dbReference type="ARBA" id="ARBA00023015"/>
    </source>
</evidence>
<dbReference type="Pfam" id="PF24277">
    <property type="entry name" value="DmsR_N"/>
    <property type="match status" value="1"/>
</dbReference>
<dbReference type="KEGG" id="ssai:N0B31_19515"/>
<keyword evidence="2" id="KW-0804">Transcription</keyword>
<dbReference type="Proteomes" id="UP001057580">
    <property type="component" value="Chromosome"/>
</dbReference>
<dbReference type="Gene3D" id="1.10.10.10">
    <property type="entry name" value="Winged helix-like DNA-binding domain superfamily/Winged helix DNA-binding domain"/>
    <property type="match status" value="1"/>
</dbReference>
<keyword evidence="6" id="KW-1185">Reference proteome</keyword>
<gene>
    <name evidence="5" type="ORF">N0B31_19515</name>
</gene>
<proteinExistence type="predicted"/>
<evidence type="ECO:0000313" key="5">
    <source>
        <dbReference type="EMBL" id="UWM54292.1"/>
    </source>
</evidence>
<dbReference type="InterPro" id="IPR056433">
    <property type="entry name" value="DmsR-like_N"/>
</dbReference>
<dbReference type="AlphaFoldDB" id="A0A9E7R2F1"/>
<evidence type="ECO:0000259" key="4">
    <source>
        <dbReference type="Pfam" id="PF24277"/>
    </source>
</evidence>
<dbReference type="PANTHER" id="PTHR34236">
    <property type="entry name" value="DIMETHYL SULFOXIDE REDUCTASE TRANSCRIPTIONAL ACTIVATOR"/>
    <property type="match status" value="1"/>
</dbReference>
<evidence type="ECO:0000259" key="3">
    <source>
        <dbReference type="Pfam" id="PF04967"/>
    </source>
</evidence>
<evidence type="ECO:0000256" key="2">
    <source>
        <dbReference type="ARBA" id="ARBA00023163"/>
    </source>
</evidence>
<name>A0A9E7R2F1_9EURY</name>
<sequence length="208" mass="22282">MSGPSNCPVAALSAETATPVTDVTWSRADETFTEEFRVDSDVAAENTTALADADPVLEVGDERVYQFSREAGPDATCACEVVESLGHPLADVRVEGGDLVLTLHLPGVERLQEVVSDLEAVADDVEMRYLVHAAADGEGRGDRTVVDRGRLTERQREVLATAYELGYFEYPREANATEVAEALDVGLSTFAEHLAAAQGKLLSETLAV</sequence>
<dbReference type="RefSeq" id="WP_260593302.1">
    <property type="nucleotide sequence ID" value="NZ_JBHTBC010000001.1"/>
</dbReference>
<dbReference type="PANTHER" id="PTHR34236:SF1">
    <property type="entry name" value="DIMETHYL SULFOXIDE REDUCTASE TRANSCRIPTIONAL ACTIVATOR"/>
    <property type="match status" value="1"/>
</dbReference>
<reference evidence="5" key="1">
    <citation type="submission" date="2022-09" db="EMBL/GenBank/DDBJ databases">
        <title>Diverse halophilic archaea isolated from saline environments.</title>
        <authorList>
            <person name="Cui H.-L."/>
        </authorList>
    </citation>
    <scope>NUCLEOTIDE SEQUENCE</scope>
    <source>
        <strain evidence="5">ZS-35-S2</strain>
    </source>
</reference>
<dbReference type="InterPro" id="IPR036388">
    <property type="entry name" value="WH-like_DNA-bd_sf"/>
</dbReference>
<dbReference type="InterPro" id="IPR007050">
    <property type="entry name" value="HTH_bacterioopsin"/>
</dbReference>
<protein>
    <submittedName>
        <fullName evidence="5">Helix-turn-helix domain-containing protein</fullName>
    </submittedName>
</protein>
<feature type="domain" description="DmsR-like N-terminal" evidence="4">
    <location>
        <begin position="2"/>
        <end position="132"/>
    </location>
</feature>
<feature type="domain" description="HTH bat-type" evidence="3">
    <location>
        <begin position="151"/>
        <end position="202"/>
    </location>
</feature>
<dbReference type="Pfam" id="PF04967">
    <property type="entry name" value="HTH_10"/>
    <property type="match status" value="1"/>
</dbReference>
<dbReference type="EMBL" id="CP104003">
    <property type="protein sequence ID" value="UWM54292.1"/>
    <property type="molecule type" value="Genomic_DNA"/>
</dbReference>
<accession>A0A9E7R2F1</accession>
<evidence type="ECO:0000313" key="6">
    <source>
        <dbReference type="Proteomes" id="UP001057580"/>
    </source>
</evidence>
<keyword evidence="1" id="KW-0805">Transcription regulation</keyword>